<dbReference type="Gene3D" id="1.10.238.10">
    <property type="entry name" value="EF-hand"/>
    <property type="match status" value="1"/>
</dbReference>
<gene>
    <name evidence="4" type="ORF">RSE6_14234</name>
</gene>
<evidence type="ECO:0000259" key="3">
    <source>
        <dbReference type="PROSITE" id="PS50222"/>
    </source>
</evidence>
<evidence type="ECO:0000256" key="1">
    <source>
        <dbReference type="ARBA" id="ARBA00022837"/>
    </source>
</evidence>
<dbReference type="GO" id="GO:0005509">
    <property type="term" value="F:calcium ion binding"/>
    <property type="evidence" value="ECO:0007669"/>
    <property type="project" value="InterPro"/>
</dbReference>
<dbReference type="InterPro" id="IPR002048">
    <property type="entry name" value="EF_hand_dom"/>
</dbReference>
<keyword evidence="1" id="KW-0106">Calcium</keyword>
<feature type="region of interest" description="Disordered" evidence="2">
    <location>
        <begin position="91"/>
        <end position="127"/>
    </location>
</feature>
<dbReference type="InterPro" id="IPR011992">
    <property type="entry name" value="EF-hand-dom_pair"/>
</dbReference>
<dbReference type="AlphaFoldDB" id="A0A1E1MUT8"/>
<reference evidence="5" key="1">
    <citation type="submission" date="2016-03" db="EMBL/GenBank/DDBJ databases">
        <authorList>
            <person name="Guldener U."/>
        </authorList>
    </citation>
    <scope>NUCLEOTIDE SEQUENCE [LARGE SCALE GENOMIC DNA]</scope>
</reference>
<dbReference type="SUPFAM" id="SSF47473">
    <property type="entry name" value="EF-hand"/>
    <property type="match status" value="1"/>
</dbReference>
<organism evidence="4 5">
    <name type="scientific">Rhynchosporium secalis</name>
    <name type="common">Barley scald fungus</name>
    <dbReference type="NCBI Taxonomy" id="38038"/>
    <lineage>
        <taxon>Eukaryota</taxon>
        <taxon>Fungi</taxon>
        <taxon>Dikarya</taxon>
        <taxon>Ascomycota</taxon>
        <taxon>Pezizomycotina</taxon>
        <taxon>Leotiomycetes</taxon>
        <taxon>Helotiales</taxon>
        <taxon>Ploettnerulaceae</taxon>
        <taxon>Rhynchosporium</taxon>
    </lineage>
</organism>
<dbReference type="EMBL" id="FJVC01000643">
    <property type="protein sequence ID" value="CZT52850.1"/>
    <property type="molecule type" value="Genomic_DNA"/>
</dbReference>
<sequence length="127" mass="14961">MPPICAQLCRKRCKERSRGFDQPEENFFGAKDRDTDEAWLAMSDEEMFAAVRSDDNNHFTYTEFLQQRVWNDSDDAKEFFDRFDVNKDGVITIDEMREPDEGEDPNQRPDQRPVLTETGSTEKRDEL</sequence>
<dbReference type="PROSITE" id="PS00018">
    <property type="entry name" value="EF_HAND_1"/>
    <property type="match status" value="1"/>
</dbReference>
<evidence type="ECO:0000313" key="4">
    <source>
        <dbReference type="EMBL" id="CZT52850.1"/>
    </source>
</evidence>
<evidence type="ECO:0000313" key="5">
    <source>
        <dbReference type="Proteomes" id="UP000177625"/>
    </source>
</evidence>
<name>A0A1E1MUT8_RHYSE</name>
<dbReference type="InterPro" id="IPR018247">
    <property type="entry name" value="EF_Hand_1_Ca_BS"/>
</dbReference>
<accession>A0A1E1MUT8</accession>
<feature type="domain" description="EF-hand" evidence="3">
    <location>
        <begin position="71"/>
        <end position="106"/>
    </location>
</feature>
<dbReference type="Pfam" id="PF13405">
    <property type="entry name" value="EF-hand_6"/>
    <property type="match status" value="1"/>
</dbReference>
<dbReference type="PROSITE" id="PS50222">
    <property type="entry name" value="EF_HAND_2"/>
    <property type="match status" value="1"/>
</dbReference>
<evidence type="ECO:0000256" key="2">
    <source>
        <dbReference type="SAM" id="MobiDB-lite"/>
    </source>
</evidence>
<keyword evidence="5" id="KW-1185">Reference proteome</keyword>
<dbReference type="Proteomes" id="UP000177625">
    <property type="component" value="Unassembled WGS sequence"/>
</dbReference>
<protein>
    <recommendedName>
        <fullName evidence="3">EF-hand domain-containing protein</fullName>
    </recommendedName>
</protein>
<proteinExistence type="predicted"/>